<dbReference type="Proteomes" id="UP001060215">
    <property type="component" value="Chromosome 4"/>
</dbReference>
<organism evidence="1 2">
    <name type="scientific">Camellia lanceoleosa</name>
    <dbReference type="NCBI Taxonomy" id="1840588"/>
    <lineage>
        <taxon>Eukaryota</taxon>
        <taxon>Viridiplantae</taxon>
        <taxon>Streptophyta</taxon>
        <taxon>Embryophyta</taxon>
        <taxon>Tracheophyta</taxon>
        <taxon>Spermatophyta</taxon>
        <taxon>Magnoliopsida</taxon>
        <taxon>eudicotyledons</taxon>
        <taxon>Gunneridae</taxon>
        <taxon>Pentapetalae</taxon>
        <taxon>asterids</taxon>
        <taxon>Ericales</taxon>
        <taxon>Theaceae</taxon>
        <taxon>Camellia</taxon>
    </lineage>
</organism>
<evidence type="ECO:0000313" key="2">
    <source>
        <dbReference type="Proteomes" id="UP001060215"/>
    </source>
</evidence>
<reference evidence="1 2" key="1">
    <citation type="journal article" date="2022" name="Plant J.">
        <title>Chromosome-level genome of Camellia lanceoleosa provides a valuable resource for understanding genome evolution and self-incompatibility.</title>
        <authorList>
            <person name="Gong W."/>
            <person name="Xiao S."/>
            <person name="Wang L."/>
            <person name="Liao Z."/>
            <person name="Chang Y."/>
            <person name="Mo W."/>
            <person name="Hu G."/>
            <person name="Li W."/>
            <person name="Zhao G."/>
            <person name="Zhu H."/>
            <person name="Hu X."/>
            <person name="Ji K."/>
            <person name="Xiang X."/>
            <person name="Song Q."/>
            <person name="Yuan D."/>
            <person name="Jin S."/>
            <person name="Zhang L."/>
        </authorList>
    </citation>
    <scope>NUCLEOTIDE SEQUENCE [LARGE SCALE GENOMIC DNA]</scope>
    <source>
        <strain evidence="1">SQ_2022a</strain>
    </source>
</reference>
<keyword evidence="2" id="KW-1185">Reference proteome</keyword>
<dbReference type="EMBL" id="CM045761">
    <property type="protein sequence ID" value="KAI8016431.1"/>
    <property type="molecule type" value="Genomic_DNA"/>
</dbReference>
<accession>A0ACC0HWI9</accession>
<gene>
    <name evidence="1" type="ORF">LOK49_LG05G02442</name>
</gene>
<sequence length="133" mass="14853">MMNPSQMSPVSLVENYPLCQKREDGQVVLSSEECWRPRLLLLCYSMKILSEANSMRKLKIFLIIESSLASRLVLCPYTIYCLLCCSPMLIQNFHLSKAVTILTRKVGAGADDALDGGEGGVIQRRPETGIEEQ</sequence>
<protein>
    <submittedName>
        <fullName evidence="1">Uncharacterized protein</fullName>
    </submittedName>
</protein>
<proteinExistence type="predicted"/>
<evidence type="ECO:0000313" key="1">
    <source>
        <dbReference type="EMBL" id="KAI8016431.1"/>
    </source>
</evidence>
<name>A0ACC0HWI9_9ERIC</name>
<comment type="caution">
    <text evidence="1">The sequence shown here is derived from an EMBL/GenBank/DDBJ whole genome shotgun (WGS) entry which is preliminary data.</text>
</comment>